<dbReference type="Gene3D" id="3.40.50.2000">
    <property type="entry name" value="Glycogen Phosphorylase B"/>
    <property type="match status" value="2"/>
</dbReference>
<dbReference type="PANTHER" id="PTHR46401:SF2">
    <property type="entry name" value="GLYCOSYLTRANSFERASE WBBK-RELATED"/>
    <property type="match status" value="1"/>
</dbReference>
<dbReference type="Proteomes" id="UP000321886">
    <property type="component" value="Unassembled WGS sequence"/>
</dbReference>
<accession>A0A511WU09</accession>
<dbReference type="SUPFAM" id="SSF53756">
    <property type="entry name" value="UDP-Glycosyltransferase/glycogen phosphorylase"/>
    <property type="match status" value="1"/>
</dbReference>
<dbReference type="EMBL" id="BJYD01000026">
    <property type="protein sequence ID" value="GEN54619.1"/>
    <property type="molecule type" value="Genomic_DNA"/>
</dbReference>
<keyword evidence="1 3" id="KW-0808">Transferase</keyword>
<name>A0A511WU09_9BACI</name>
<evidence type="ECO:0000313" key="3">
    <source>
        <dbReference type="EMBL" id="GEN54619.1"/>
    </source>
</evidence>
<feature type="domain" description="Glycosyl transferase family 1" evidence="2">
    <location>
        <begin position="191"/>
        <end position="353"/>
    </location>
</feature>
<dbReference type="GO" id="GO:0016757">
    <property type="term" value="F:glycosyltransferase activity"/>
    <property type="evidence" value="ECO:0007669"/>
    <property type="project" value="InterPro"/>
</dbReference>
<proteinExistence type="predicted"/>
<reference evidence="3 4" key="1">
    <citation type="submission" date="2019-07" db="EMBL/GenBank/DDBJ databases">
        <title>Whole genome shotgun sequence of Halobacillus faecis NBRC 103569.</title>
        <authorList>
            <person name="Hosoyama A."/>
            <person name="Uohara A."/>
            <person name="Ohji S."/>
            <person name="Ichikawa N."/>
        </authorList>
    </citation>
    <scope>NUCLEOTIDE SEQUENCE [LARGE SCALE GENOMIC DNA]</scope>
    <source>
        <strain evidence="3 4">NBRC 103569</strain>
    </source>
</reference>
<dbReference type="GO" id="GO:0009103">
    <property type="term" value="P:lipopolysaccharide biosynthetic process"/>
    <property type="evidence" value="ECO:0007669"/>
    <property type="project" value="TreeGrafter"/>
</dbReference>
<sequence>MTRYYIPSFKAGGPVQSIKNLVDNLSDKYDFHVLTSDRDIGENKPFEKIEVDKWEKVGNAKVFYTDISRLSIKKMTKIINSINFDIIYLNSFFSFKFSILPVVLKNLNIIKRNSPLVIAPRGEFSPGALNLKSFKKKIFINTSKFFNLYKNVNWHATAVTESEDIKRNLNKDIDVTIANNLTSDYESLNFNKQIKKYKNKLKVVFISRIHPKKNLKFALSILNDIQGDIDFNIYGPIEDQKYWLECKKIINTLPSNINVNYNGISEHKDVFNIFNNNHVFLFPTYGENFGHVISEALIGGCPVIISDQTPWRELEEKSVGWDIPLNKYRQFNNVIKTCLEMDQKEYDDISKRAFLFAKKEASNYRNKLQYETLFEI</sequence>
<evidence type="ECO:0000259" key="2">
    <source>
        <dbReference type="Pfam" id="PF00534"/>
    </source>
</evidence>
<dbReference type="Pfam" id="PF00534">
    <property type="entry name" value="Glycos_transf_1"/>
    <property type="match status" value="1"/>
</dbReference>
<evidence type="ECO:0000256" key="1">
    <source>
        <dbReference type="ARBA" id="ARBA00022679"/>
    </source>
</evidence>
<comment type="caution">
    <text evidence="3">The sequence shown here is derived from an EMBL/GenBank/DDBJ whole genome shotgun (WGS) entry which is preliminary data.</text>
</comment>
<dbReference type="AlphaFoldDB" id="A0A511WU09"/>
<organism evidence="3 4">
    <name type="scientific">Halobacillus faecis</name>
    <dbReference type="NCBI Taxonomy" id="360184"/>
    <lineage>
        <taxon>Bacteria</taxon>
        <taxon>Bacillati</taxon>
        <taxon>Bacillota</taxon>
        <taxon>Bacilli</taxon>
        <taxon>Bacillales</taxon>
        <taxon>Bacillaceae</taxon>
        <taxon>Halobacillus</taxon>
    </lineage>
</organism>
<evidence type="ECO:0000313" key="4">
    <source>
        <dbReference type="Proteomes" id="UP000321886"/>
    </source>
</evidence>
<protein>
    <submittedName>
        <fullName evidence="3">Glycosyl transferase family 1</fullName>
    </submittedName>
</protein>
<gene>
    <name evidence="3" type="ORF">HFA01_28810</name>
</gene>
<dbReference type="PANTHER" id="PTHR46401">
    <property type="entry name" value="GLYCOSYLTRANSFERASE WBBK-RELATED"/>
    <property type="match status" value="1"/>
</dbReference>
<keyword evidence="4" id="KW-1185">Reference proteome</keyword>
<dbReference type="InterPro" id="IPR001296">
    <property type="entry name" value="Glyco_trans_1"/>
</dbReference>